<dbReference type="PANTHER" id="PTHR38657">
    <property type="entry name" value="SLR1343 PROTEIN"/>
    <property type="match status" value="1"/>
</dbReference>
<dbReference type="InterPro" id="IPR007357">
    <property type="entry name" value="PhrB-like"/>
</dbReference>
<dbReference type="Pfam" id="PF04244">
    <property type="entry name" value="DPRP"/>
    <property type="match status" value="1"/>
</dbReference>
<protein>
    <submittedName>
        <fullName evidence="1">Deoxyribodipyrimidine photo-lyase</fullName>
    </submittedName>
</protein>
<dbReference type="InterPro" id="IPR052551">
    <property type="entry name" value="UV-DNA_repair_photolyase"/>
</dbReference>
<organism evidence="1 2">
    <name type="scientific">Thalassotalea eurytherma</name>
    <dbReference type="NCBI Taxonomy" id="1144278"/>
    <lineage>
        <taxon>Bacteria</taxon>
        <taxon>Pseudomonadati</taxon>
        <taxon>Pseudomonadota</taxon>
        <taxon>Gammaproteobacteria</taxon>
        <taxon>Alteromonadales</taxon>
        <taxon>Colwelliaceae</taxon>
        <taxon>Thalassotalea</taxon>
    </lineage>
</organism>
<comment type="caution">
    <text evidence="1">The sequence shown here is derived from an EMBL/GenBank/DDBJ whole genome shotgun (WGS) entry which is preliminary data.</text>
</comment>
<dbReference type="InterPro" id="IPR014729">
    <property type="entry name" value="Rossmann-like_a/b/a_fold"/>
</dbReference>
<dbReference type="Gene3D" id="1.25.40.80">
    <property type="match status" value="1"/>
</dbReference>
<reference evidence="1 2" key="1">
    <citation type="submission" date="2023-03" db="EMBL/GenBank/DDBJ databases">
        <title>Draft genome sequence of Thalassotalea eurytherma JCM 18482T.</title>
        <authorList>
            <person name="Sawabe T."/>
        </authorList>
    </citation>
    <scope>NUCLEOTIDE SEQUENCE [LARGE SCALE GENOMIC DNA]</scope>
    <source>
        <strain evidence="1 2">JCM 18482</strain>
    </source>
</reference>
<evidence type="ECO:0000313" key="1">
    <source>
        <dbReference type="EMBL" id="GLX83384.1"/>
    </source>
</evidence>
<dbReference type="PANTHER" id="PTHR38657:SF1">
    <property type="entry name" value="SLR1343 PROTEIN"/>
    <property type="match status" value="1"/>
</dbReference>
<accession>A0ABQ6H611</accession>
<dbReference type="SUPFAM" id="SSF48173">
    <property type="entry name" value="Cryptochrome/photolyase FAD-binding domain"/>
    <property type="match status" value="1"/>
</dbReference>
<dbReference type="EMBL" id="BSSU01000015">
    <property type="protein sequence ID" value="GLX83384.1"/>
    <property type="molecule type" value="Genomic_DNA"/>
</dbReference>
<keyword evidence="2" id="KW-1185">Reference proteome</keyword>
<dbReference type="Gene3D" id="1.10.579.10">
    <property type="entry name" value="DNA Cyclobutane Dipyrimidine Photolyase, subunit A, domain 3"/>
    <property type="match status" value="1"/>
</dbReference>
<gene>
    <name evidence="1" type="ORF">theurythT_28370</name>
</gene>
<sequence length="543" mass="63541">MSFIAQNVANEIKVEISSMYNRTEKLRLILGDQLNAAHPWFQEVDKNCTYIVAELHQEATYAKHHIQKIQAFFSAMANFAQALTSRGHQVIYLTLDDTAQFEDLTDLLQNYIGSHTTQFEYQQPDEYRLSVQLKEFCVGLSKSKIKTECVDSYHFLLPHEELSKHFKANTSHRMEFFYRYMRKRFNILVDENDQPANGQWNFDQKNRQKLKKQDLSSIPLPLIFSNNVKEINERIERHNIKTIGKSSNELLWPINRQQSNELLHYFCKNLLSKFGTFQDAMTHKADDAITRKQWSLYHARLSFSLNSKMLSPQHVVNTVLDHYQKNADVSIEQVEGFIRQIIGWREFIRGMYWANMPHYTTKNHLNAKNNLPDWFWTADTKMNCLHHAISQSLEFGYAHHIQRLMITGNFCLIAGIAPQQVDTWYLGIYVDAIEWVELPNTRGMSQFADGGLIASKAYAASGNYVNKMSDYCPQCFYSVKEKSTENACPLNSLYWYFMNKHQPLFSSNPRQAMVYRNWQKLNVEAQSDILNRAQHYLNNIDNL</sequence>
<dbReference type="InterPro" id="IPR036134">
    <property type="entry name" value="Crypto/Photolyase_FAD-like_sf"/>
</dbReference>
<dbReference type="Proteomes" id="UP001157133">
    <property type="component" value="Unassembled WGS sequence"/>
</dbReference>
<name>A0ABQ6H611_9GAMM</name>
<dbReference type="Gene3D" id="1.10.10.1710">
    <property type="entry name" value="Deoxyribodipyrimidine photolyase-related"/>
    <property type="match status" value="1"/>
</dbReference>
<proteinExistence type="predicted"/>
<evidence type="ECO:0000313" key="2">
    <source>
        <dbReference type="Proteomes" id="UP001157133"/>
    </source>
</evidence>
<dbReference type="Gene3D" id="3.40.50.620">
    <property type="entry name" value="HUPs"/>
    <property type="match status" value="1"/>
</dbReference>